<dbReference type="InterPro" id="IPR013320">
    <property type="entry name" value="ConA-like_dom_sf"/>
</dbReference>
<accession>A0A6M3ILZ7</accession>
<keyword evidence="1" id="KW-1133">Transmembrane helix</keyword>
<name>A0A6M3ILZ7_9ZZZZ</name>
<keyword evidence="1" id="KW-0472">Membrane</keyword>
<feature type="transmembrane region" description="Helical" evidence="1">
    <location>
        <begin position="21"/>
        <end position="42"/>
    </location>
</feature>
<dbReference type="SUPFAM" id="SSF49899">
    <property type="entry name" value="Concanavalin A-like lectins/glucanases"/>
    <property type="match status" value="1"/>
</dbReference>
<dbReference type="GO" id="GO:0030246">
    <property type="term" value="F:carbohydrate binding"/>
    <property type="evidence" value="ECO:0007669"/>
    <property type="project" value="UniProtKB-KW"/>
</dbReference>
<dbReference type="AlphaFoldDB" id="A0A6M3ILZ7"/>
<proteinExistence type="predicted"/>
<evidence type="ECO:0000313" key="2">
    <source>
        <dbReference type="EMBL" id="QJA58117.1"/>
    </source>
</evidence>
<dbReference type="Pfam" id="PF13385">
    <property type="entry name" value="Laminin_G_3"/>
    <property type="match status" value="1"/>
</dbReference>
<dbReference type="EMBL" id="MT141309">
    <property type="protein sequence ID" value="QJA58117.1"/>
    <property type="molecule type" value="Genomic_DNA"/>
</dbReference>
<reference evidence="2" key="1">
    <citation type="submission" date="2020-03" db="EMBL/GenBank/DDBJ databases">
        <title>The deep terrestrial virosphere.</title>
        <authorList>
            <person name="Holmfeldt K."/>
            <person name="Nilsson E."/>
            <person name="Simone D."/>
            <person name="Lopez-Fernandez M."/>
            <person name="Wu X."/>
            <person name="de Brujin I."/>
            <person name="Lundin D."/>
            <person name="Andersson A."/>
            <person name="Bertilsson S."/>
            <person name="Dopson M."/>
        </authorList>
    </citation>
    <scope>NUCLEOTIDE SEQUENCE</scope>
    <source>
        <strain evidence="2">MM415B01499</strain>
    </source>
</reference>
<dbReference type="Gene3D" id="2.60.120.200">
    <property type="match status" value="1"/>
</dbReference>
<evidence type="ECO:0000256" key="1">
    <source>
        <dbReference type="SAM" id="Phobius"/>
    </source>
</evidence>
<protein>
    <submittedName>
        <fullName evidence="2">Putative lectin/glucanase superfamily protein</fullName>
    </submittedName>
</protein>
<organism evidence="2">
    <name type="scientific">viral metagenome</name>
    <dbReference type="NCBI Taxonomy" id="1070528"/>
    <lineage>
        <taxon>unclassified sequences</taxon>
        <taxon>metagenomes</taxon>
        <taxon>organismal metagenomes</taxon>
    </lineage>
</organism>
<gene>
    <name evidence="2" type="ORF">MM415B01499_0002</name>
</gene>
<keyword evidence="1" id="KW-0812">Transmembrane</keyword>
<keyword evidence="2" id="KW-0430">Lectin</keyword>
<sequence>MKSFKEFLNAYKFTAKTWLNVIIIFTLIISPTVSIVYGWGVLSIGSTPAFQCDAVVFDGTNDWMNRGADLTGNADSKVGTISFWFKFNGNDNAVQWVFENSGDIVYFSRLATNKFKIAMEDGAAGVALLINSNTAYTADATWHHIALAYNLATPVAHLYIDGVNDEAAGATEADKTIDYTRVDHSVGAKTGGATPLHADLAELYINYAEFLDISVAANLEKLRSAAGKPVDLGADGSTPTGTQPIVYFSVRPGDAATVFATNKGSGGNFTITGALAIAATSPSD</sequence>